<dbReference type="AlphaFoldDB" id="A0A7G5H092"/>
<gene>
    <name evidence="1" type="ORF">H3H32_06225</name>
</gene>
<proteinExistence type="predicted"/>
<name>A0A7G5H092_9BACT</name>
<dbReference type="Proteomes" id="UP000515369">
    <property type="component" value="Chromosome"/>
</dbReference>
<dbReference type="EMBL" id="CP059732">
    <property type="protein sequence ID" value="QMW04534.1"/>
    <property type="molecule type" value="Genomic_DNA"/>
</dbReference>
<organism evidence="1 2">
    <name type="scientific">Spirosoma foliorum</name>
    <dbReference type="NCBI Taxonomy" id="2710596"/>
    <lineage>
        <taxon>Bacteria</taxon>
        <taxon>Pseudomonadati</taxon>
        <taxon>Bacteroidota</taxon>
        <taxon>Cytophagia</taxon>
        <taxon>Cytophagales</taxon>
        <taxon>Cytophagaceae</taxon>
        <taxon>Spirosoma</taxon>
    </lineage>
</organism>
<dbReference type="KEGG" id="sfol:H3H32_06225"/>
<reference evidence="1 2" key="1">
    <citation type="submission" date="2020-07" db="EMBL/GenBank/DDBJ databases">
        <title>Spirosoma foliorum sp. nov., isolated from the leaves on the Nejang mountain Korea, Republic of.</title>
        <authorList>
            <person name="Ho H."/>
            <person name="Lee Y.-J."/>
            <person name="Nurcahyanto D.-A."/>
            <person name="Kim S.-G."/>
        </authorList>
    </citation>
    <scope>NUCLEOTIDE SEQUENCE [LARGE SCALE GENOMIC DNA]</scope>
    <source>
        <strain evidence="1 2">PL0136</strain>
    </source>
</reference>
<evidence type="ECO:0000313" key="2">
    <source>
        <dbReference type="Proteomes" id="UP000515369"/>
    </source>
</evidence>
<dbReference type="RefSeq" id="WP_182461822.1">
    <property type="nucleotide sequence ID" value="NZ_CP059732.1"/>
</dbReference>
<sequence>MALTHKLTLLTIQLGAFTTFEQQTVNRFVALKKFKRPSSLLLKSFDRKEEAFAVFNNCAVQTKSL</sequence>
<accession>A0A7G5H092</accession>
<evidence type="ECO:0000313" key="1">
    <source>
        <dbReference type="EMBL" id="QMW04534.1"/>
    </source>
</evidence>
<keyword evidence="2" id="KW-1185">Reference proteome</keyword>
<protein>
    <submittedName>
        <fullName evidence="1">Uncharacterized protein</fullName>
    </submittedName>
</protein>